<evidence type="ECO:0000313" key="3">
    <source>
        <dbReference type="Proteomes" id="UP000323917"/>
    </source>
</evidence>
<feature type="transmembrane region" description="Helical" evidence="1">
    <location>
        <begin position="139"/>
        <end position="163"/>
    </location>
</feature>
<keyword evidence="1" id="KW-1133">Transmembrane helix</keyword>
<sequence>MSTDEFMKQQYLTLRTEISESKSRIFWLVIIGVALVLVSGFLAAEYPTAFANAAIPFLLLGLMMSFIAEDNNISRAGRYLREQVEPQIKDITCWEHWLEGHPEFREVDHSFVIGFSVLFFCFFAISTSLTLVYLDRQMYSMLTVVGAGVAYVLAAFCVLVVFVRHLRAGNPKQVFPDGSQSTEALVG</sequence>
<dbReference type="EMBL" id="CP042913">
    <property type="protein sequence ID" value="QEG35450.1"/>
    <property type="molecule type" value="Genomic_DNA"/>
</dbReference>
<protein>
    <recommendedName>
        <fullName evidence="4">Transmembrane protein</fullName>
    </recommendedName>
</protein>
<feature type="transmembrane region" description="Helical" evidence="1">
    <location>
        <begin position="111"/>
        <end position="133"/>
    </location>
</feature>
<dbReference type="KEGG" id="bgok:Pr1d_27490"/>
<evidence type="ECO:0000256" key="1">
    <source>
        <dbReference type="SAM" id="Phobius"/>
    </source>
</evidence>
<keyword evidence="1" id="KW-0472">Membrane</keyword>
<proteinExistence type="predicted"/>
<gene>
    <name evidence="2" type="ORF">Pr1d_27490</name>
</gene>
<keyword evidence="1" id="KW-0812">Transmembrane</keyword>
<accession>A0A5B9QCV5</accession>
<evidence type="ECO:0008006" key="4">
    <source>
        <dbReference type="Google" id="ProtNLM"/>
    </source>
</evidence>
<feature type="transmembrane region" description="Helical" evidence="1">
    <location>
        <begin position="49"/>
        <end position="68"/>
    </location>
</feature>
<evidence type="ECO:0000313" key="2">
    <source>
        <dbReference type="EMBL" id="QEG35450.1"/>
    </source>
</evidence>
<name>A0A5B9QCV5_9BACT</name>
<dbReference type="OrthoDB" id="9554390at2"/>
<dbReference type="AlphaFoldDB" id="A0A5B9QCV5"/>
<dbReference type="Proteomes" id="UP000323917">
    <property type="component" value="Chromosome"/>
</dbReference>
<dbReference type="RefSeq" id="WP_148073962.1">
    <property type="nucleotide sequence ID" value="NZ_CP042913.1"/>
</dbReference>
<feature type="transmembrane region" description="Helical" evidence="1">
    <location>
        <begin position="25"/>
        <end position="43"/>
    </location>
</feature>
<keyword evidence="3" id="KW-1185">Reference proteome</keyword>
<reference evidence="2 3" key="1">
    <citation type="submission" date="2019-08" db="EMBL/GenBank/DDBJ databases">
        <title>Deep-cultivation of Planctomycetes and their phenomic and genomic characterization uncovers novel biology.</title>
        <authorList>
            <person name="Wiegand S."/>
            <person name="Jogler M."/>
            <person name="Boedeker C."/>
            <person name="Pinto D."/>
            <person name="Vollmers J."/>
            <person name="Rivas-Marin E."/>
            <person name="Kohn T."/>
            <person name="Peeters S.H."/>
            <person name="Heuer A."/>
            <person name="Rast P."/>
            <person name="Oberbeckmann S."/>
            <person name="Bunk B."/>
            <person name="Jeske O."/>
            <person name="Meyerdierks A."/>
            <person name="Storesund J.E."/>
            <person name="Kallscheuer N."/>
            <person name="Luecker S."/>
            <person name="Lage O.M."/>
            <person name="Pohl T."/>
            <person name="Merkel B.J."/>
            <person name="Hornburger P."/>
            <person name="Mueller R.-W."/>
            <person name="Bruemmer F."/>
            <person name="Labrenz M."/>
            <person name="Spormann A.M."/>
            <person name="Op den Camp H."/>
            <person name="Overmann J."/>
            <person name="Amann R."/>
            <person name="Jetten M.S.M."/>
            <person name="Mascher T."/>
            <person name="Medema M.H."/>
            <person name="Devos D.P."/>
            <person name="Kaster A.-K."/>
            <person name="Ovreas L."/>
            <person name="Rohde M."/>
            <person name="Galperin M.Y."/>
            <person name="Jogler C."/>
        </authorList>
    </citation>
    <scope>NUCLEOTIDE SEQUENCE [LARGE SCALE GENOMIC DNA]</scope>
    <source>
        <strain evidence="2 3">Pr1d</strain>
    </source>
</reference>
<organism evidence="2 3">
    <name type="scientific">Bythopirellula goksoeyrii</name>
    <dbReference type="NCBI Taxonomy" id="1400387"/>
    <lineage>
        <taxon>Bacteria</taxon>
        <taxon>Pseudomonadati</taxon>
        <taxon>Planctomycetota</taxon>
        <taxon>Planctomycetia</taxon>
        <taxon>Pirellulales</taxon>
        <taxon>Lacipirellulaceae</taxon>
        <taxon>Bythopirellula</taxon>
    </lineage>
</organism>